<accession>A0A0N4WMP7</accession>
<dbReference type="OrthoDB" id="5862539at2759"/>
<name>A0A0N4WMP7_HAEPC</name>
<dbReference type="EMBL" id="UZAF01017881">
    <property type="protein sequence ID" value="VDO45809.1"/>
    <property type="molecule type" value="Genomic_DNA"/>
</dbReference>
<sequence length="205" mass="23475">MMAIPDLYSCTLLTDRGKAGWSLLWMASIEVCCFRKGNGYSRKSSKTFESWRNAISDISTCEIVNPLGSDCCTADAGVEAKIRHRTLTWYPELHLQKQSIIRRNFMKIDRSQISKHPPHKGVGTPITPEGYLERKAKYKDRHITWDTECPVFVVYGYDPCRGEIEYDENTMDDASLREGEEIEKNIDKILANPRTPDKEPAQKNP</sequence>
<dbReference type="WBParaSite" id="HPLM_0001249501-mRNA-1">
    <property type="protein sequence ID" value="HPLM_0001249501-mRNA-1"/>
    <property type="gene ID" value="HPLM_0001249501"/>
</dbReference>
<dbReference type="Proteomes" id="UP000268014">
    <property type="component" value="Unassembled WGS sequence"/>
</dbReference>
<evidence type="ECO:0000313" key="3">
    <source>
        <dbReference type="WBParaSite" id="HPLM_0001249501-mRNA-1"/>
    </source>
</evidence>
<reference evidence="1 2" key="2">
    <citation type="submission" date="2018-11" db="EMBL/GenBank/DDBJ databases">
        <authorList>
            <consortium name="Pathogen Informatics"/>
        </authorList>
    </citation>
    <scope>NUCLEOTIDE SEQUENCE [LARGE SCALE GENOMIC DNA]</scope>
    <source>
        <strain evidence="1 2">MHpl1</strain>
    </source>
</reference>
<evidence type="ECO:0000313" key="1">
    <source>
        <dbReference type="EMBL" id="VDO45809.1"/>
    </source>
</evidence>
<reference evidence="3" key="1">
    <citation type="submission" date="2017-02" db="UniProtKB">
        <authorList>
            <consortium name="WormBaseParasite"/>
        </authorList>
    </citation>
    <scope>IDENTIFICATION</scope>
</reference>
<evidence type="ECO:0000313" key="2">
    <source>
        <dbReference type="Proteomes" id="UP000268014"/>
    </source>
</evidence>
<protein>
    <submittedName>
        <fullName evidence="1 3">Uncharacterized protein</fullName>
    </submittedName>
</protein>
<proteinExistence type="predicted"/>
<keyword evidence="2" id="KW-1185">Reference proteome</keyword>
<gene>
    <name evidence="1" type="ORF">HPLM_LOCUS12487</name>
</gene>
<organism evidence="3">
    <name type="scientific">Haemonchus placei</name>
    <name type="common">Barber's pole worm</name>
    <dbReference type="NCBI Taxonomy" id="6290"/>
    <lineage>
        <taxon>Eukaryota</taxon>
        <taxon>Metazoa</taxon>
        <taxon>Ecdysozoa</taxon>
        <taxon>Nematoda</taxon>
        <taxon>Chromadorea</taxon>
        <taxon>Rhabditida</taxon>
        <taxon>Rhabditina</taxon>
        <taxon>Rhabditomorpha</taxon>
        <taxon>Strongyloidea</taxon>
        <taxon>Trichostrongylidae</taxon>
        <taxon>Haemonchus</taxon>
    </lineage>
</organism>
<dbReference type="OMA" id="HITWDTE"/>
<dbReference type="AlphaFoldDB" id="A0A0N4WMP7"/>